<proteinExistence type="predicted"/>
<keyword evidence="2" id="KW-1185">Reference proteome</keyword>
<evidence type="ECO:0000313" key="1">
    <source>
        <dbReference type="EMBL" id="NMN94619.1"/>
    </source>
</evidence>
<dbReference type="InterPro" id="IPR009351">
    <property type="entry name" value="AlkZ-like"/>
</dbReference>
<gene>
    <name evidence="1" type="ORF">FGL95_06150</name>
</gene>
<sequence length="355" mass="38506">MTLAPRGLNGGVTLDRKRVLAYRFAAQTGSAVLDVGVQDTGPDGAPWALAVRNAAPDDLVYAWTIRGAPHAYRRKDIAEVAAATRPFSEADAGKRIFDANTPLRKAGIPALQALERIADEMRHIVQSPMVKGEVSQALTATLPEEYVRFCRSCNATHPFEQTFRIAALQAGLELEPGTSPPVLRPIDGWTGPAETVSDRFDLIRGYLRLLGPAKPAHVASYLDSPVGEVKARWPADAIDTEHGSILEADSSALGKAKSTALRLLGPFDLYLQARDRELLVPDQARRKQLWPVLGRPGAVVRGGEIVAIWRPKTAGKKLTILVEPWAPLDTDAIEVQAQRLADFRGIPTVSVQLSN</sequence>
<accession>A0A848K8E3</accession>
<comment type="caution">
    <text evidence="1">The sequence shown here is derived from an EMBL/GenBank/DDBJ whole genome shotgun (WGS) entry which is preliminary data.</text>
</comment>
<reference evidence="1 2" key="2">
    <citation type="submission" date="2020-06" db="EMBL/GenBank/DDBJ databases">
        <title>Antribacter stalactiti gen. nov., sp. nov., a new member of the family Nacardiaceae isolated from a cave.</title>
        <authorList>
            <person name="Kim I.S."/>
        </authorList>
    </citation>
    <scope>NUCLEOTIDE SEQUENCE [LARGE SCALE GENOMIC DNA]</scope>
    <source>
        <strain evidence="1 2">YC2-7</strain>
    </source>
</reference>
<evidence type="ECO:0000313" key="2">
    <source>
        <dbReference type="Proteomes" id="UP000535543"/>
    </source>
</evidence>
<dbReference type="Proteomes" id="UP000535543">
    <property type="component" value="Unassembled WGS sequence"/>
</dbReference>
<name>A0A848K8E3_9NOCA</name>
<keyword evidence="1" id="KW-0238">DNA-binding</keyword>
<dbReference type="Pfam" id="PF06224">
    <property type="entry name" value="AlkZ-like"/>
    <property type="match status" value="1"/>
</dbReference>
<dbReference type="GO" id="GO:0003677">
    <property type="term" value="F:DNA binding"/>
    <property type="evidence" value="ECO:0007669"/>
    <property type="project" value="UniProtKB-KW"/>
</dbReference>
<reference evidence="1 2" key="1">
    <citation type="submission" date="2019-05" db="EMBL/GenBank/DDBJ databases">
        <authorList>
            <person name="Lee S.D."/>
        </authorList>
    </citation>
    <scope>NUCLEOTIDE SEQUENCE [LARGE SCALE GENOMIC DNA]</scope>
    <source>
        <strain evidence="1 2">YC2-7</strain>
    </source>
</reference>
<organism evidence="1 2">
    <name type="scientific">Antrihabitans stalactiti</name>
    <dbReference type="NCBI Taxonomy" id="2584121"/>
    <lineage>
        <taxon>Bacteria</taxon>
        <taxon>Bacillati</taxon>
        <taxon>Actinomycetota</taxon>
        <taxon>Actinomycetes</taxon>
        <taxon>Mycobacteriales</taxon>
        <taxon>Nocardiaceae</taxon>
        <taxon>Antrihabitans</taxon>
    </lineage>
</organism>
<dbReference type="EMBL" id="VCQU01000002">
    <property type="protein sequence ID" value="NMN94619.1"/>
    <property type="molecule type" value="Genomic_DNA"/>
</dbReference>
<dbReference type="PANTHER" id="PTHR38479">
    <property type="entry name" value="LMO0824 PROTEIN"/>
    <property type="match status" value="1"/>
</dbReference>
<dbReference type="AlphaFoldDB" id="A0A848K8E3"/>
<protein>
    <submittedName>
        <fullName evidence="1">Winged helix DNA-binding domain-containing protein</fullName>
    </submittedName>
</protein>
<dbReference type="PANTHER" id="PTHR38479:SF2">
    <property type="entry name" value="WINGED HELIX DNA-BINDING DOMAIN-CONTAINING PROTEIN"/>
    <property type="match status" value="1"/>
</dbReference>